<keyword evidence="6 10" id="KW-0472">Membrane</keyword>
<reference evidence="12 13" key="1">
    <citation type="submission" date="2014-03" db="EMBL/GenBank/DDBJ databases">
        <title>The Genome Sequence of Plasmodium fragile nilgiri.</title>
        <authorList>
            <consortium name="The Broad Institute Genomics Platform"/>
            <consortium name="The Broad Institute Genome Sequencing Center for Infectious Disease"/>
            <person name="Neafsey D."/>
            <person name="Duraisingh M."/>
            <person name="Young S.K."/>
            <person name="Zeng Q."/>
            <person name="Gargeya S."/>
            <person name="Abouelleil A."/>
            <person name="Alvarado L."/>
            <person name="Chapman S.B."/>
            <person name="Gainer-Dewar J."/>
            <person name="Goldberg J."/>
            <person name="Griggs A."/>
            <person name="Gujja S."/>
            <person name="Hansen M."/>
            <person name="Howarth C."/>
            <person name="Imamovic A."/>
            <person name="Larimer J."/>
            <person name="Pearson M."/>
            <person name="Poon T.W."/>
            <person name="Priest M."/>
            <person name="Roberts A."/>
            <person name="Saif S."/>
            <person name="Shea T."/>
            <person name="Sykes S."/>
            <person name="Wortman J."/>
            <person name="Nusbaum C."/>
            <person name="Birren B."/>
        </authorList>
    </citation>
    <scope>NUCLEOTIDE SEQUENCE [LARGE SCALE GENOMIC DNA]</scope>
    <source>
        <strain evidence="13">nilgiri</strain>
    </source>
</reference>
<gene>
    <name evidence="12" type="ORF">AK88_01172</name>
</gene>
<evidence type="ECO:0000256" key="9">
    <source>
        <dbReference type="SAM" id="MobiDB-lite"/>
    </source>
</evidence>
<evidence type="ECO:0000256" key="3">
    <source>
        <dbReference type="ARBA" id="ARBA00022792"/>
    </source>
</evidence>
<dbReference type="GO" id="GO:0043022">
    <property type="term" value="F:ribosome binding"/>
    <property type="evidence" value="ECO:0007669"/>
    <property type="project" value="InterPro"/>
</dbReference>
<evidence type="ECO:0000256" key="6">
    <source>
        <dbReference type="ARBA" id="ARBA00023136"/>
    </source>
</evidence>
<dbReference type="AlphaFoldDB" id="A0A0D9QTQ0"/>
<dbReference type="GO" id="GO:0005743">
    <property type="term" value="C:mitochondrial inner membrane"/>
    <property type="evidence" value="ECO:0007669"/>
    <property type="project" value="UniProtKB-SubCell"/>
</dbReference>
<dbReference type="PANTHER" id="PTHR14009">
    <property type="entry name" value="LEUCINE ZIPPER-EF-HAND CONTAINING TRANSMEMBRANE PROTEIN"/>
    <property type="match status" value="1"/>
</dbReference>
<dbReference type="RefSeq" id="XP_012334231.1">
    <property type="nucleotide sequence ID" value="XM_012478808.1"/>
</dbReference>
<keyword evidence="5 7" id="KW-0496">Mitochondrion</keyword>
<accession>A0A0D9QTQ0</accession>
<keyword evidence="3" id="KW-0999">Mitochondrion inner membrane</keyword>
<evidence type="ECO:0000256" key="4">
    <source>
        <dbReference type="ARBA" id="ARBA00022989"/>
    </source>
</evidence>
<dbReference type="Pfam" id="PF07766">
    <property type="entry name" value="LETM1_RBD"/>
    <property type="match status" value="1"/>
</dbReference>
<dbReference type="GeneID" id="24266486"/>
<dbReference type="GO" id="GO:0030003">
    <property type="term" value="P:intracellular monoatomic cation homeostasis"/>
    <property type="evidence" value="ECO:0007669"/>
    <property type="project" value="TreeGrafter"/>
</dbReference>
<dbReference type="OrthoDB" id="275278at2759"/>
<dbReference type="InterPro" id="IPR044202">
    <property type="entry name" value="LETM1/MDM38-like"/>
</dbReference>
<comment type="subcellular location">
    <subcellularLocation>
        <location evidence="1">Mitochondrion inner membrane</location>
        <topology evidence="1">Single-pass membrane protein</topology>
    </subcellularLocation>
</comment>
<evidence type="ECO:0000256" key="2">
    <source>
        <dbReference type="ARBA" id="ARBA00022692"/>
    </source>
</evidence>
<feature type="domain" description="Letm1 RBD" evidence="11">
    <location>
        <begin position="353"/>
        <end position="585"/>
    </location>
</feature>
<feature type="coiled-coil region" evidence="8">
    <location>
        <begin position="552"/>
        <end position="593"/>
    </location>
</feature>
<sequence length="703" mass="81307">MKLRPSRVVYRLISMNERVGLKRSFVSCPTVGKSLGGGAKQVITPREGTVPIWKEEGSNNSMRRVTTSISVGPEDRVYITVGFDHHCRAFRNRVSPVVTPLCQIKGSNNPFYTNNNARKKFSTKVSRDDTEGSNSFQGQANKGGGNINYSSEASKSQQGNHHEKTKESFVTSDHSPVRGPNGTSQAGEEYTNVIEMMKKKKIKTNEKEMGKIAKMCKKGTNGMKLIFTFIKKAGQQIKIIIIQPSMLKVYWADLKKNIKHTVVWVKTGVLLFLTNMKISKNLIIKRLKGHRLSYSEYKLLIRTMNDMFKLIPFSFFIIVPFAEFLLPVFLKIYPNLLPSTFKNNDDNFVNIKKNLYAKQQLAKFLQQLIEEKEKQLNENIGIDSEKKKKILLKFHQQLINKDEKDVNPFLSVGDTLKIAKIFKDDFVLDQMNLKTLQTICHLLGLKPYGMHYHVVLQLRHHFLRLQREDRELMYEGVDNLKKHTLIEICKDRGMNFNTSEEEMKLQIQQWLELASIKEVPYILLLYIRCVVVTHAIMDIQDTEKVNKETTEKDVKNAALDNKQKLIQEAKEKLDDLKMKEQEIKKNINKETSEEEGEVVPPPKDSKMKIDFLKKNKYLQNELNLLKQICDLQHTELKIAFTSLTDLAEKKQTCNINEVIKKMSERLLDIEKHISELNAHKQIEMDEYFYPEEEKADDVVNIKN</sequence>
<dbReference type="Proteomes" id="UP000054561">
    <property type="component" value="Unassembled WGS sequence"/>
</dbReference>
<feature type="region of interest" description="Disordered" evidence="9">
    <location>
        <begin position="108"/>
        <end position="189"/>
    </location>
</feature>
<dbReference type="InterPro" id="IPR033122">
    <property type="entry name" value="LETM1-like_RBD"/>
</dbReference>
<feature type="compositionally biased region" description="Polar residues" evidence="9">
    <location>
        <begin position="147"/>
        <end position="159"/>
    </location>
</feature>
<proteinExistence type="predicted"/>
<evidence type="ECO:0000256" key="8">
    <source>
        <dbReference type="SAM" id="Coils"/>
    </source>
</evidence>
<evidence type="ECO:0000259" key="11">
    <source>
        <dbReference type="PROSITE" id="PS51758"/>
    </source>
</evidence>
<name>A0A0D9QTQ0_PLAFR</name>
<dbReference type="PROSITE" id="PS51758">
    <property type="entry name" value="LETM1_RBD"/>
    <property type="match status" value="1"/>
</dbReference>
<evidence type="ECO:0000256" key="10">
    <source>
        <dbReference type="SAM" id="Phobius"/>
    </source>
</evidence>
<evidence type="ECO:0000313" key="12">
    <source>
        <dbReference type="EMBL" id="KJP89086.1"/>
    </source>
</evidence>
<evidence type="ECO:0000256" key="5">
    <source>
        <dbReference type="ARBA" id="ARBA00023128"/>
    </source>
</evidence>
<dbReference type="EMBL" id="KQ001654">
    <property type="protein sequence ID" value="KJP89086.1"/>
    <property type="molecule type" value="Genomic_DNA"/>
</dbReference>
<keyword evidence="8" id="KW-0175">Coiled coil</keyword>
<evidence type="ECO:0000313" key="13">
    <source>
        <dbReference type="Proteomes" id="UP000054561"/>
    </source>
</evidence>
<keyword evidence="4 10" id="KW-1133">Transmembrane helix</keyword>
<keyword evidence="2 10" id="KW-0812">Transmembrane</keyword>
<feature type="transmembrane region" description="Helical" evidence="10">
    <location>
        <begin position="310"/>
        <end position="330"/>
    </location>
</feature>
<dbReference type="VEuPathDB" id="PlasmoDB:AK88_01172"/>
<dbReference type="OMA" id="ICKDRGM"/>
<dbReference type="PANTHER" id="PTHR14009:SF1">
    <property type="entry name" value="MITOCHONDRIAL PROTON_CALCIUM EXCHANGER PROTEIN"/>
    <property type="match status" value="1"/>
</dbReference>
<keyword evidence="13" id="KW-1185">Reference proteome</keyword>
<protein>
    <recommendedName>
        <fullName evidence="11">Letm1 RBD domain-containing protein</fullName>
    </recommendedName>
</protein>
<evidence type="ECO:0000256" key="7">
    <source>
        <dbReference type="PROSITE-ProRule" id="PRU01094"/>
    </source>
</evidence>
<organism evidence="12 13">
    <name type="scientific">Plasmodium fragile</name>
    <dbReference type="NCBI Taxonomy" id="5857"/>
    <lineage>
        <taxon>Eukaryota</taxon>
        <taxon>Sar</taxon>
        <taxon>Alveolata</taxon>
        <taxon>Apicomplexa</taxon>
        <taxon>Aconoidasida</taxon>
        <taxon>Haemosporida</taxon>
        <taxon>Plasmodiidae</taxon>
        <taxon>Plasmodium</taxon>
        <taxon>Plasmodium (Plasmodium)</taxon>
    </lineage>
</organism>
<evidence type="ECO:0000256" key="1">
    <source>
        <dbReference type="ARBA" id="ARBA00004434"/>
    </source>
</evidence>